<comment type="caution">
    <text evidence="1">The sequence shown here is derived from an EMBL/GenBank/DDBJ whole genome shotgun (WGS) entry which is preliminary data.</text>
</comment>
<proteinExistence type="predicted"/>
<organism evidence="1 2">
    <name type="scientific">Candidatus Thiomargarita nelsonii</name>
    <dbReference type="NCBI Taxonomy" id="1003181"/>
    <lineage>
        <taxon>Bacteria</taxon>
        <taxon>Pseudomonadati</taxon>
        <taxon>Pseudomonadota</taxon>
        <taxon>Gammaproteobacteria</taxon>
        <taxon>Thiotrichales</taxon>
        <taxon>Thiotrichaceae</taxon>
        <taxon>Thiomargarita</taxon>
    </lineage>
</organism>
<gene>
    <name evidence="1" type="ORF">PN36_03615</name>
</gene>
<evidence type="ECO:0008006" key="3">
    <source>
        <dbReference type="Google" id="ProtNLM"/>
    </source>
</evidence>
<dbReference type="SUPFAM" id="SSF53254">
    <property type="entry name" value="Phosphoglycerate mutase-like"/>
    <property type="match status" value="1"/>
</dbReference>
<evidence type="ECO:0000313" key="2">
    <source>
        <dbReference type="Proteomes" id="UP000030428"/>
    </source>
</evidence>
<keyword evidence="2" id="KW-1185">Reference proteome</keyword>
<sequence length="185" mass="20644">MKIVLLRHGKPKVEFAGQVKACELHSWITAYNLSGINGKPPLKSIEMAQNCNAIICSDLPRSIQSASALGIDKILMIDSLFSEAGLPYPQWNSPRLPIKVWAILFRIFWFLGYSSNAESLHSAKQRARLAANKLIKIATEYETVLLVGHGFINRFIANALISSGWQGAVYSSNKYWAFEVYHSST</sequence>
<reference evidence="1 2" key="1">
    <citation type="journal article" date="2016" name="Front. Microbiol.">
        <title>Single-Cell (Meta-)Genomics of a Dimorphic Candidatus Thiomargarita nelsonii Reveals Genomic Plasticity.</title>
        <authorList>
            <person name="Flood B.E."/>
            <person name="Fliss P."/>
            <person name="Jones D.S."/>
            <person name="Dick G.J."/>
            <person name="Jain S."/>
            <person name="Kaster A.K."/>
            <person name="Winkel M."/>
            <person name="Mussmann M."/>
            <person name="Bailey J."/>
        </authorList>
    </citation>
    <scope>NUCLEOTIDE SEQUENCE [LARGE SCALE GENOMIC DNA]</scope>
    <source>
        <strain evidence="1">Hydrate Ridge</strain>
    </source>
</reference>
<protein>
    <recommendedName>
        <fullName evidence="3">Phosphoglycerate mutase</fullName>
    </recommendedName>
</protein>
<accession>A0A0A6P946</accession>
<dbReference type="Gene3D" id="3.40.50.1240">
    <property type="entry name" value="Phosphoglycerate mutase-like"/>
    <property type="match status" value="1"/>
</dbReference>
<dbReference type="AlphaFoldDB" id="A0A0A6P946"/>
<evidence type="ECO:0000313" key="1">
    <source>
        <dbReference type="EMBL" id="KHD09483.1"/>
    </source>
</evidence>
<dbReference type="Proteomes" id="UP000030428">
    <property type="component" value="Unassembled WGS sequence"/>
</dbReference>
<name>A0A0A6P946_9GAMM</name>
<dbReference type="EMBL" id="JSZA02000010">
    <property type="protein sequence ID" value="KHD09483.1"/>
    <property type="molecule type" value="Genomic_DNA"/>
</dbReference>
<dbReference type="InterPro" id="IPR029033">
    <property type="entry name" value="His_PPase_superfam"/>
</dbReference>